<dbReference type="EMBL" id="JBGBPQ010000018">
    <property type="protein sequence ID" value="KAL1507234.1"/>
    <property type="molecule type" value="Genomic_DNA"/>
</dbReference>
<dbReference type="Proteomes" id="UP001515480">
    <property type="component" value="Unassembled WGS sequence"/>
</dbReference>
<reference evidence="3 4" key="1">
    <citation type="journal article" date="2024" name="Science">
        <title>Giant polyketide synthase enzymes in the biosynthesis of giant marine polyether toxins.</title>
        <authorList>
            <person name="Fallon T.R."/>
            <person name="Shende V.V."/>
            <person name="Wierzbicki I.H."/>
            <person name="Pendleton A.L."/>
            <person name="Watervoot N.F."/>
            <person name="Auber R.P."/>
            <person name="Gonzalez D.J."/>
            <person name="Wisecaver J.H."/>
            <person name="Moore B.S."/>
        </authorList>
    </citation>
    <scope>NUCLEOTIDE SEQUENCE [LARGE SCALE GENOMIC DNA]</scope>
    <source>
        <strain evidence="3 4">12B1</strain>
    </source>
</reference>
<evidence type="ECO:0000256" key="1">
    <source>
        <dbReference type="SAM" id="Phobius"/>
    </source>
</evidence>
<proteinExistence type="predicted"/>
<gene>
    <name evidence="3" type="ORF">AB1Y20_008083</name>
</gene>
<feature type="signal peptide" evidence="2">
    <location>
        <begin position="1"/>
        <end position="23"/>
    </location>
</feature>
<comment type="caution">
    <text evidence="3">The sequence shown here is derived from an EMBL/GenBank/DDBJ whole genome shotgun (WGS) entry which is preliminary data.</text>
</comment>
<keyword evidence="1" id="KW-0472">Membrane</keyword>
<feature type="transmembrane region" description="Helical" evidence="1">
    <location>
        <begin position="174"/>
        <end position="197"/>
    </location>
</feature>
<dbReference type="AlphaFoldDB" id="A0AB34IVL1"/>
<feature type="transmembrane region" description="Helical" evidence="1">
    <location>
        <begin position="398"/>
        <end position="418"/>
    </location>
</feature>
<feature type="transmembrane region" description="Helical" evidence="1">
    <location>
        <begin position="316"/>
        <end position="343"/>
    </location>
</feature>
<evidence type="ECO:0000256" key="2">
    <source>
        <dbReference type="SAM" id="SignalP"/>
    </source>
</evidence>
<sequence>MRCLCRSTATLLHLLLIPRAALASRKIDAVLVIHDDSVHTFQDVSSALEAVGFSPPDALLHTQTINDVGFDVIAKGTFSELEKVGERLAQLNVSVIRMSAIDAAVQRAAWQLRNVSRTPLTSDVSSGCALWAVAGACFRQPLFMSMQCTSSCRVLGVRYFLAARTREPPSVKSMAQLLLGGGSLLVGSLLLGAAGVARHRASDREWNEMGMKVATALLMQQQVVDALRALVFHREEGFHIDDADGMVFNLQDDLHSNTTAPPSDASDSPVWAAWVAAGLNLVSTLGHVPTWMGAIFGAVQCAAAVCALRGRCLQLSGAVVLSSALLGAAHVALSAFMMHVTGAGMYISELMAKRIALAGGVALWVSHVLGCAIGKQALLPLIAAHPSMRQMEDMPATSHALLLLAGRLTIAAFVAVVCGSELSRTAFSPLSAPEMVGSWSTDPSGAMVKSEEQFLQSVNFDERVQHEHTEILLRCPQFILALPLAIGLSTERIACALAILTLTEAFAVWQWWLPQTLADPMRLARVVEHFSVNLAIAGSLLLLPLRGCGHFTLDALMVKKHD</sequence>
<keyword evidence="4" id="KW-1185">Reference proteome</keyword>
<keyword evidence="2" id="KW-0732">Signal</keyword>
<keyword evidence="1" id="KW-0812">Transmembrane</keyword>
<name>A0AB34IVL1_PRYPA</name>
<organism evidence="3 4">
    <name type="scientific">Prymnesium parvum</name>
    <name type="common">Toxic golden alga</name>
    <dbReference type="NCBI Taxonomy" id="97485"/>
    <lineage>
        <taxon>Eukaryota</taxon>
        <taxon>Haptista</taxon>
        <taxon>Haptophyta</taxon>
        <taxon>Prymnesiophyceae</taxon>
        <taxon>Prymnesiales</taxon>
        <taxon>Prymnesiaceae</taxon>
        <taxon>Prymnesium</taxon>
    </lineage>
</organism>
<evidence type="ECO:0000313" key="4">
    <source>
        <dbReference type="Proteomes" id="UP001515480"/>
    </source>
</evidence>
<feature type="transmembrane region" description="Helical" evidence="1">
    <location>
        <begin position="355"/>
        <end position="378"/>
    </location>
</feature>
<evidence type="ECO:0000313" key="3">
    <source>
        <dbReference type="EMBL" id="KAL1507234.1"/>
    </source>
</evidence>
<keyword evidence="1" id="KW-1133">Transmembrane helix</keyword>
<accession>A0AB34IVL1</accession>
<protein>
    <submittedName>
        <fullName evidence="3">Uncharacterized protein</fullName>
    </submittedName>
</protein>
<feature type="chain" id="PRO_5044316358" evidence="2">
    <location>
        <begin position="24"/>
        <end position="562"/>
    </location>
</feature>